<organism evidence="2">
    <name type="scientific">Echinococcus granulosus</name>
    <name type="common">Hydatid tapeworm</name>
    <dbReference type="NCBI Taxonomy" id="6210"/>
    <lineage>
        <taxon>Eukaryota</taxon>
        <taxon>Metazoa</taxon>
        <taxon>Spiralia</taxon>
        <taxon>Lophotrochozoa</taxon>
        <taxon>Platyhelminthes</taxon>
        <taxon>Cestoda</taxon>
        <taxon>Eucestoda</taxon>
        <taxon>Cyclophyllidea</taxon>
        <taxon>Taeniidae</taxon>
        <taxon>Echinococcus</taxon>
        <taxon>Echinococcus granulosus group</taxon>
    </lineage>
</organism>
<feature type="compositionally biased region" description="Low complexity" evidence="1">
    <location>
        <begin position="317"/>
        <end position="336"/>
    </location>
</feature>
<feature type="compositionally biased region" description="Polar residues" evidence="1">
    <location>
        <begin position="539"/>
        <end position="563"/>
    </location>
</feature>
<feature type="region of interest" description="Disordered" evidence="1">
    <location>
        <begin position="529"/>
        <end position="569"/>
    </location>
</feature>
<feature type="compositionally biased region" description="Low complexity" evidence="1">
    <location>
        <begin position="190"/>
        <end position="208"/>
    </location>
</feature>
<feature type="region of interest" description="Disordered" evidence="1">
    <location>
        <begin position="481"/>
        <end position="513"/>
    </location>
</feature>
<protein>
    <submittedName>
        <fullName evidence="2 4">Protein Sprint</fullName>
    </submittedName>
</protein>
<reference evidence="2 3" key="1">
    <citation type="journal article" date="2013" name="Nature">
        <title>The genomes of four tapeworm species reveal adaptations to parasitism.</title>
        <authorList>
            <person name="Tsai I.J."/>
            <person name="Zarowiecki M."/>
            <person name="Holroyd N."/>
            <person name="Garciarrubio A."/>
            <person name="Sanchez-Flores A."/>
            <person name="Brooks K.L."/>
            <person name="Tracey A."/>
            <person name="Bobes R.J."/>
            <person name="Fragoso G."/>
            <person name="Sciutto E."/>
            <person name="Aslett M."/>
            <person name="Beasley H."/>
            <person name="Bennett H.M."/>
            <person name="Cai J."/>
            <person name="Camicia F."/>
            <person name="Clark R."/>
            <person name="Cucher M."/>
            <person name="De Silva N."/>
            <person name="Day T.A."/>
            <person name="Deplazes P."/>
            <person name="Estrada K."/>
            <person name="Fernandez C."/>
            <person name="Holland P.W."/>
            <person name="Hou J."/>
            <person name="Hu S."/>
            <person name="Huckvale T."/>
            <person name="Hung S.S."/>
            <person name="Kamenetzky L."/>
            <person name="Keane J.A."/>
            <person name="Kiss F."/>
            <person name="Koziol U."/>
            <person name="Lambert O."/>
            <person name="Liu K."/>
            <person name="Luo X."/>
            <person name="Luo Y."/>
            <person name="Macchiaroli N."/>
            <person name="Nichol S."/>
            <person name="Paps J."/>
            <person name="Parkinson J."/>
            <person name="Pouchkina-Stantcheva N."/>
            <person name="Riddiford N."/>
            <person name="Rosenzvit M."/>
            <person name="Salinas G."/>
            <person name="Wasmuth J.D."/>
            <person name="Zamanian M."/>
            <person name="Zheng Y."/>
            <person name="Cai X."/>
            <person name="Soberon X."/>
            <person name="Olson P.D."/>
            <person name="Laclette J.P."/>
            <person name="Brehm K."/>
            <person name="Berriman M."/>
            <person name="Garciarrubio A."/>
            <person name="Bobes R.J."/>
            <person name="Fragoso G."/>
            <person name="Sanchez-Flores A."/>
            <person name="Estrada K."/>
            <person name="Cevallos M.A."/>
            <person name="Morett E."/>
            <person name="Gonzalez V."/>
            <person name="Portillo T."/>
            <person name="Ochoa-Leyva A."/>
            <person name="Jose M.V."/>
            <person name="Sciutto E."/>
            <person name="Landa A."/>
            <person name="Jimenez L."/>
            <person name="Valdes V."/>
            <person name="Carrero J.C."/>
            <person name="Larralde C."/>
            <person name="Morales-Montor J."/>
            <person name="Limon-Lason J."/>
            <person name="Soberon X."/>
            <person name="Laclette J.P."/>
        </authorList>
    </citation>
    <scope>NUCLEOTIDE SEQUENCE [LARGE SCALE GENOMIC DNA]</scope>
</reference>
<dbReference type="EMBL" id="LK028582">
    <property type="protein sequence ID" value="CDS21117.1"/>
    <property type="molecule type" value="Genomic_DNA"/>
</dbReference>
<feature type="region of interest" description="Disordered" evidence="1">
    <location>
        <begin position="1056"/>
        <end position="1081"/>
    </location>
</feature>
<feature type="region of interest" description="Disordered" evidence="1">
    <location>
        <begin position="167"/>
        <end position="290"/>
    </location>
</feature>
<dbReference type="SUPFAM" id="SSF109993">
    <property type="entry name" value="VPS9 domain"/>
    <property type="match status" value="1"/>
</dbReference>
<gene>
    <name evidence="2" type="ORF">EgrG_000552400</name>
</gene>
<dbReference type="OrthoDB" id="21085at2759"/>
<dbReference type="Pfam" id="PF23268">
    <property type="entry name" value="RIN1"/>
    <property type="match status" value="1"/>
</dbReference>
<dbReference type="AlphaFoldDB" id="A0A068WRI8"/>
<feature type="compositionally biased region" description="Polar residues" evidence="1">
    <location>
        <begin position="484"/>
        <end position="494"/>
    </location>
</feature>
<evidence type="ECO:0000313" key="4">
    <source>
        <dbReference type="WBParaSite" id="EgrG_000552400"/>
    </source>
</evidence>
<evidence type="ECO:0000313" key="2">
    <source>
        <dbReference type="EMBL" id="CDS21117.1"/>
    </source>
</evidence>
<sequence>MAGPSNLLQALKEVKFAEKEQLDRAPQAEPPRITLFDLIAEKERRHKARSPPPVPPKPVHRLAAAVAAAEATSTTKSVQQSEQSVNNSVPNTIEDHKPSTLFQPTTPPSLPSPPRCAMLRKISGRDQNVSGTTVVIAKCLSEQESRKESTPPLISDNPFVRWDRLKTLPSNKPQQDISLSPQKSTKGDRPTPGTEGPASPGSSGAGTEAFDEDGFITASASATTPTSTSSSSSTTSVNSSSSPSMDWPHPDKITARPLSHQCSPDSFDDIHSRSKPNEVDGDLGEGGIIHDHSPVRVSLIAAPKKPLPALDNLPPETASDTTTITTSSSRASTIFSYPWDLPPPQTHHPSSSSSPPPPAPLKWATLQRHLSEMGHSPPPLPITKTLQQNGCDSEDVSERMCSVPSEEAIEGSRPLLVPGEREKEEKTYATIGDELGAHEKALERLPTTEVPSPNLQQISAAGSIELPQKEPVKQYVYAEVRPSPNASTSSSTKIRSPPVPAHPSKKKATPLSHEAHFYEVIKSNLTPSEAEEKSFEVHSPTSMSLTSTERPIPANRSSRSPSSVGEPGRHLEQFVSGLMNDKTSPFYKHMSAFIECTIKQLGQTPQKTLQNICQFINGVSNFLQKVHTTELRQAVEAEERDLRGLQYFDVAQELETLVQLTVLRPLHRRLIEDLQYHGCGTVSPQTAEEFTNLVKKAYQELPNLSQEDRQLLGRTLFQPVRRIFYQMQDAFQPGAKLDCLIRIFHTIDLQVPVPKNSIPGQSKDSCDIERLMLYATVLAMVDLLKPSRTLDVKDNSNASTGISRIEVQRLYLEAIISSARLASSAEGCKRLTDLVCLLRYVENFRHYASPAGVIRLLRRQNHQAAEIEANLATTWRPGLNKLRRSYTDNIQEALNRRNDHSMTLSLTSPPWQGRRVRKVGCVQSFEKTSAPSSPTVSSILVLAANESERLLVPFEIPLRQSLTVRELCNMLALKLQIFDSKEYALFYHSLSGDISLSDTLHLERFMTQSLDPSVQSVNCEMGAFFSSSNSIDFLANSQPTTQKKSTLRRFFQRRKRVASSDSLKSESPLPQQQHHRKSNGVIKRQPSIEWSTVDGGDTNFVLVYRRRSSEAVLYANDLFECFPSAGKLI</sequence>
<proteinExistence type="predicted"/>
<dbReference type="InterPro" id="IPR037191">
    <property type="entry name" value="VPS9_dom_sf"/>
</dbReference>
<feature type="compositionally biased region" description="Basic and acidic residues" evidence="1">
    <location>
        <begin position="268"/>
        <end position="278"/>
    </location>
</feature>
<reference evidence="2" key="2">
    <citation type="submission" date="2014-06" db="EMBL/GenBank/DDBJ databases">
        <authorList>
            <person name="Aslett M."/>
        </authorList>
    </citation>
    <scope>NUCLEOTIDE SEQUENCE</scope>
</reference>
<feature type="compositionally biased region" description="Low complexity" evidence="1">
    <location>
        <begin position="217"/>
        <end position="244"/>
    </location>
</feature>
<evidence type="ECO:0000313" key="3">
    <source>
        <dbReference type="Proteomes" id="UP000492820"/>
    </source>
</evidence>
<feature type="compositionally biased region" description="Polar residues" evidence="1">
    <location>
        <begin position="168"/>
        <end position="184"/>
    </location>
</feature>
<reference evidence="4" key="3">
    <citation type="submission" date="2020-10" db="UniProtKB">
        <authorList>
            <consortium name="WormBaseParasite"/>
        </authorList>
    </citation>
    <scope>IDENTIFICATION</scope>
</reference>
<evidence type="ECO:0000256" key="1">
    <source>
        <dbReference type="SAM" id="MobiDB-lite"/>
    </source>
</evidence>
<dbReference type="WBParaSite" id="EgrG_000552400">
    <property type="protein sequence ID" value="EgrG_000552400"/>
    <property type="gene ID" value="EgrG_000552400"/>
</dbReference>
<feature type="region of interest" description="Disordered" evidence="1">
    <location>
        <begin position="306"/>
        <end position="362"/>
    </location>
</feature>
<accession>A0A068WRI8</accession>
<name>A0A068WRI8_ECHGR</name>
<dbReference type="Proteomes" id="UP000492820">
    <property type="component" value="Unassembled WGS sequence"/>
</dbReference>